<dbReference type="Proteomes" id="UP000266118">
    <property type="component" value="Chromosome"/>
</dbReference>
<name>A0A386HQP7_9BACT</name>
<evidence type="ECO:0000313" key="2">
    <source>
        <dbReference type="Proteomes" id="UP000266118"/>
    </source>
</evidence>
<accession>A0A386HQP7</accession>
<dbReference type="AlphaFoldDB" id="A0A386HQP7"/>
<keyword evidence="2" id="KW-1185">Reference proteome</keyword>
<dbReference type="KEGG" id="ark:D6B99_09605"/>
<dbReference type="RefSeq" id="WP_119987516.1">
    <property type="nucleotide sequence ID" value="NZ_CP032489.1"/>
</dbReference>
<evidence type="ECO:0000313" key="1">
    <source>
        <dbReference type="EMBL" id="AYD47820.1"/>
    </source>
</evidence>
<proteinExistence type="predicted"/>
<gene>
    <name evidence="1" type="ORF">D6B99_09605</name>
</gene>
<protein>
    <submittedName>
        <fullName evidence="1">Uncharacterized protein</fullName>
    </submittedName>
</protein>
<dbReference type="EMBL" id="CP032489">
    <property type="protein sequence ID" value="AYD47820.1"/>
    <property type="molecule type" value="Genomic_DNA"/>
</dbReference>
<sequence length="130" mass="15064">MKPFGRKIHWSTKALSNKNYINEVSIDGKKTNRFNFRLGFYELYIGQVMRVGNCLTLLSTPPVFSLQIFKSTNLFDDAAKYIFWTFNATYLHTLEKYFSTLSSEELKDTLSILQTNPESYVHVDGNEADE</sequence>
<reference evidence="1 2" key="1">
    <citation type="submission" date="2018-09" db="EMBL/GenBank/DDBJ databases">
        <title>Arachidicoccus sp. nov., a bacterium isolated from soil.</title>
        <authorList>
            <person name="Weon H.-Y."/>
            <person name="Kwon S.-W."/>
            <person name="Lee S.A."/>
        </authorList>
    </citation>
    <scope>NUCLEOTIDE SEQUENCE [LARGE SCALE GENOMIC DNA]</scope>
    <source>
        <strain evidence="1 2">KIS59-12</strain>
    </source>
</reference>
<organism evidence="1 2">
    <name type="scientific">Arachidicoccus soli</name>
    <dbReference type="NCBI Taxonomy" id="2341117"/>
    <lineage>
        <taxon>Bacteria</taxon>
        <taxon>Pseudomonadati</taxon>
        <taxon>Bacteroidota</taxon>
        <taxon>Chitinophagia</taxon>
        <taxon>Chitinophagales</taxon>
        <taxon>Chitinophagaceae</taxon>
        <taxon>Arachidicoccus</taxon>
    </lineage>
</organism>